<gene>
    <name evidence="1" type="ORF">L1987_18708</name>
</gene>
<reference evidence="2" key="1">
    <citation type="journal article" date="2022" name="Mol. Ecol. Resour.">
        <title>The genomes of chicory, endive, great burdock and yacon provide insights into Asteraceae palaeo-polyploidization history and plant inulin production.</title>
        <authorList>
            <person name="Fan W."/>
            <person name="Wang S."/>
            <person name="Wang H."/>
            <person name="Wang A."/>
            <person name="Jiang F."/>
            <person name="Liu H."/>
            <person name="Zhao H."/>
            <person name="Xu D."/>
            <person name="Zhang Y."/>
        </authorList>
    </citation>
    <scope>NUCLEOTIDE SEQUENCE [LARGE SCALE GENOMIC DNA]</scope>
    <source>
        <strain evidence="2">cv. Yunnan</strain>
    </source>
</reference>
<protein>
    <submittedName>
        <fullName evidence="1">Uncharacterized protein</fullName>
    </submittedName>
</protein>
<comment type="caution">
    <text evidence="1">The sequence shown here is derived from an EMBL/GenBank/DDBJ whole genome shotgun (WGS) entry which is preliminary data.</text>
</comment>
<evidence type="ECO:0000313" key="2">
    <source>
        <dbReference type="Proteomes" id="UP001056120"/>
    </source>
</evidence>
<organism evidence="1 2">
    <name type="scientific">Smallanthus sonchifolius</name>
    <dbReference type="NCBI Taxonomy" id="185202"/>
    <lineage>
        <taxon>Eukaryota</taxon>
        <taxon>Viridiplantae</taxon>
        <taxon>Streptophyta</taxon>
        <taxon>Embryophyta</taxon>
        <taxon>Tracheophyta</taxon>
        <taxon>Spermatophyta</taxon>
        <taxon>Magnoliopsida</taxon>
        <taxon>eudicotyledons</taxon>
        <taxon>Gunneridae</taxon>
        <taxon>Pentapetalae</taxon>
        <taxon>asterids</taxon>
        <taxon>campanulids</taxon>
        <taxon>Asterales</taxon>
        <taxon>Asteraceae</taxon>
        <taxon>Asteroideae</taxon>
        <taxon>Heliantheae alliance</taxon>
        <taxon>Millerieae</taxon>
        <taxon>Smallanthus</taxon>
    </lineage>
</organism>
<reference evidence="1 2" key="2">
    <citation type="journal article" date="2022" name="Mol. Ecol. Resour.">
        <title>The genomes of chicory, endive, great burdock and yacon provide insights into Asteraceae paleo-polyploidization history and plant inulin production.</title>
        <authorList>
            <person name="Fan W."/>
            <person name="Wang S."/>
            <person name="Wang H."/>
            <person name="Wang A."/>
            <person name="Jiang F."/>
            <person name="Liu H."/>
            <person name="Zhao H."/>
            <person name="Xu D."/>
            <person name="Zhang Y."/>
        </authorList>
    </citation>
    <scope>NUCLEOTIDE SEQUENCE [LARGE SCALE GENOMIC DNA]</scope>
    <source>
        <strain evidence="2">cv. Yunnan</strain>
        <tissue evidence="1">Leaves</tissue>
    </source>
</reference>
<dbReference type="EMBL" id="CM042023">
    <property type="protein sequence ID" value="KAI3813972.1"/>
    <property type="molecule type" value="Genomic_DNA"/>
</dbReference>
<dbReference type="Proteomes" id="UP001056120">
    <property type="component" value="Linkage Group LG06"/>
</dbReference>
<evidence type="ECO:0000313" key="1">
    <source>
        <dbReference type="EMBL" id="KAI3813972.1"/>
    </source>
</evidence>
<name>A0ACB9J3Y3_9ASTR</name>
<keyword evidence="2" id="KW-1185">Reference proteome</keyword>
<proteinExistence type="predicted"/>
<sequence>MCAFIPEGFRSLKTYSGYFHLHFIWGPIHTTIRSLLTPHPKRVEQPFDPTSYYAQSSCPWLLAGLRNILL</sequence>
<accession>A0ACB9J3Y3</accession>